<comment type="caution">
    <text evidence="2">The sequence shown here is derived from an EMBL/GenBank/DDBJ whole genome shotgun (WGS) entry which is preliminary data.</text>
</comment>
<accession>A0ABT6X4H1</accession>
<dbReference type="RefSeq" id="WP_283223341.1">
    <property type="nucleotide sequence ID" value="NZ_JASGBH010000002.1"/>
</dbReference>
<dbReference type="EMBL" id="JASGBH010000002">
    <property type="protein sequence ID" value="MDI9232939.1"/>
    <property type="molecule type" value="Genomic_DNA"/>
</dbReference>
<dbReference type="Proteomes" id="UP001431902">
    <property type="component" value="Unassembled WGS sequence"/>
</dbReference>
<dbReference type="SUPFAM" id="SSF63829">
    <property type="entry name" value="Calcium-dependent phosphotriesterase"/>
    <property type="match status" value="1"/>
</dbReference>
<dbReference type="PANTHER" id="PTHR35399:SF2">
    <property type="entry name" value="DUF839 DOMAIN-CONTAINING PROTEIN"/>
    <property type="match status" value="1"/>
</dbReference>
<proteinExistence type="predicted"/>
<gene>
    <name evidence="2" type="ORF">QLQ16_03720</name>
</gene>
<organism evidence="2 3">
    <name type="scientific">Limnohabitans lacus</name>
    <dbReference type="NCBI Taxonomy" id="3045173"/>
    <lineage>
        <taxon>Bacteria</taxon>
        <taxon>Pseudomonadati</taxon>
        <taxon>Pseudomonadota</taxon>
        <taxon>Betaproteobacteria</taxon>
        <taxon>Burkholderiales</taxon>
        <taxon>Comamonadaceae</taxon>
        <taxon>Limnohabitans</taxon>
    </lineage>
</organism>
<evidence type="ECO:0000313" key="3">
    <source>
        <dbReference type="Proteomes" id="UP001431902"/>
    </source>
</evidence>
<dbReference type="PANTHER" id="PTHR35399">
    <property type="entry name" value="SLR8030 PROTEIN"/>
    <property type="match status" value="1"/>
</dbReference>
<feature type="region of interest" description="Disordered" evidence="1">
    <location>
        <begin position="589"/>
        <end position="623"/>
    </location>
</feature>
<name>A0ABT6X4H1_9BURK</name>
<dbReference type="InterPro" id="IPR008557">
    <property type="entry name" value="PhoX"/>
</dbReference>
<evidence type="ECO:0000256" key="1">
    <source>
        <dbReference type="SAM" id="MobiDB-lite"/>
    </source>
</evidence>
<reference evidence="2" key="1">
    <citation type="submission" date="2023-05" db="EMBL/GenBank/DDBJ databases">
        <title>Limnohabitans sp. strain HM2-2 Genome sequencing and assembly.</title>
        <authorList>
            <person name="Jung Y."/>
        </authorList>
    </citation>
    <scope>NUCLEOTIDE SEQUENCE</scope>
    <source>
        <strain evidence="2">HM2-2</strain>
    </source>
</reference>
<dbReference type="Pfam" id="PF05787">
    <property type="entry name" value="PhoX"/>
    <property type="match status" value="1"/>
</dbReference>
<evidence type="ECO:0000313" key="2">
    <source>
        <dbReference type="EMBL" id="MDI9232939.1"/>
    </source>
</evidence>
<sequence length="636" mass="69112">MSKDFSTMEDSNRSGNASIHDQIAALPLNRRTVMKSAGLASLLGLLHPLAGCANLGTGQARLGFTAIPPGQTDALVVPPGYVAQVIARWGEPVGIAGNMPAFRTDGSNSAADQAVQLGMHHDGLAFFPLNGSSTHGLIALNHEYTDDGLLHPDGFVPMNAAKVKKSQNAHGLSVYEVKFNGQAWEMVRPSAYARRFTMDTPFDMSGPAAGHPLLRTAADPQGRTTLGTLNNCASSATPWGTYLSGEENWMFYFGGGTDISAHHKRWGLREKGLYDWERFDTRFDAAQNPNEPNRFGWVVEVDPMDPTSTPVKRTALGRAAHEGAWVAMTQDQRAVVYSGEDARFEYIYKFLSSGRMQPGGAKANRHLLDEGTLYVARFDANGQGQWLPLVHGQGPLTAANGFADQGEVLIKARQASDLLGATKMDRPEWLAIDKASRWVYCTLTNNSQRGAEGKPGVDAANPRANNSMGQIIRWREARDFDGMTFEWNLLVLAGDPANERAEAKGNVKGDIFGCPDGLGFSPNGLLWIQTDAHATQMYKGEFARIGNNQMLACDTATGEIRRFLTGPTNCEITGLTFTPDGRNLFISVQHPGETPTDRSDPKQPQKYSSWPDHQPDGRPRSANVVIRKIDGGVIGT</sequence>
<protein>
    <submittedName>
        <fullName evidence="2">PhoX family phosphatase</fullName>
    </submittedName>
</protein>
<keyword evidence="3" id="KW-1185">Reference proteome</keyword>